<keyword evidence="2" id="KW-1185">Reference proteome</keyword>
<dbReference type="RefSeq" id="WP_120177254.1">
    <property type="nucleotide sequence ID" value="NZ_AP018786.1"/>
</dbReference>
<dbReference type="InterPro" id="IPR017703">
    <property type="entry name" value="YgfZ/GCV_T_CS"/>
</dbReference>
<dbReference type="Gene3D" id="3.30.70.1400">
    <property type="entry name" value="Aminomethyltransferase beta-barrel domains"/>
    <property type="match status" value="1"/>
</dbReference>
<dbReference type="EMBL" id="AP018786">
    <property type="protein sequence ID" value="BBF23671.1"/>
    <property type="molecule type" value="Genomic_DNA"/>
</dbReference>
<dbReference type="PANTHER" id="PTHR22602:SF0">
    <property type="entry name" value="TRANSFERASE CAF17, MITOCHONDRIAL-RELATED"/>
    <property type="match status" value="1"/>
</dbReference>
<sequence length="330" mass="34527">MLTAIPGEASRPESFALASAPCGAFRPLDLMLVRVTGADAVSFLHGQFTQRVDNLGASIRTAGYCSPKGRLLAVVRLWREADAVMMLFPASIAAGLLKRLRMYVLRSDVAFEAVDVPCLAHLSGTDGLEAARALGFEGLEALPAAGEIVEVAGMKLMGLSAATDLPGFAAGGPRALLRVTDASRIAHLPESSALWWAAEIASGVATVHPETRELFVPQAVNLELVDGVVFTKGCYPGQEVVSRVQHIGETNRRAAIGRATLGTAPLPGAPVFTPEGAAGYVVVAVSNGTDTVFLYSATKAALESGVSLSPEGETVQSIELPYRYRNVLAG</sequence>
<dbReference type="InterPro" id="IPR045179">
    <property type="entry name" value="YgfZ/GcvT"/>
</dbReference>
<name>A0A2Z6IAX2_9BURK</name>
<evidence type="ECO:0000313" key="2">
    <source>
        <dbReference type="Proteomes" id="UP000271003"/>
    </source>
</evidence>
<gene>
    <name evidence="1" type="ORF">SUTMEG_15620</name>
</gene>
<dbReference type="Proteomes" id="UP000271003">
    <property type="component" value="Chromosome"/>
</dbReference>
<dbReference type="OrthoDB" id="9796287at2"/>
<dbReference type="PANTHER" id="PTHR22602">
    <property type="entry name" value="TRANSFERASE CAF17, MITOCHONDRIAL-RELATED"/>
    <property type="match status" value="1"/>
</dbReference>
<organism evidence="1 2">
    <name type="scientific">Sutterella megalosphaeroides</name>
    <dbReference type="NCBI Taxonomy" id="2494234"/>
    <lineage>
        <taxon>Bacteria</taxon>
        <taxon>Pseudomonadati</taxon>
        <taxon>Pseudomonadota</taxon>
        <taxon>Betaproteobacteria</taxon>
        <taxon>Burkholderiales</taxon>
        <taxon>Sutterellaceae</taxon>
        <taxon>Sutterella</taxon>
    </lineage>
</organism>
<proteinExistence type="predicted"/>
<dbReference type="GO" id="GO:0016226">
    <property type="term" value="P:iron-sulfur cluster assembly"/>
    <property type="evidence" value="ECO:0007669"/>
    <property type="project" value="TreeGrafter"/>
</dbReference>
<dbReference type="KEGG" id="sutt:SUTMEG_15620"/>
<dbReference type="NCBIfam" id="TIGR03317">
    <property type="entry name" value="ygfZ_signature"/>
    <property type="match status" value="1"/>
</dbReference>
<dbReference type="Gene3D" id="2.40.30.160">
    <property type="match status" value="1"/>
</dbReference>
<reference evidence="1 2" key="1">
    <citation type="journal article" date="2018" name="Int. J. Syst. Evol. Microbiol.">
        <title>Mesosutterella multiformis gen. nov., sp. nov., a member of the family Sutterellaceae and Sutterella megalosphaeroides sp. nov., isolated from human faeces.</title>
        <authorList>
            <person name="Sakamoto M."/>
            <person name="Ikeyama N."/>
            <person name="Kunihiro T."/>
            <person name="Iino T."/>
            <person name="Yuki M."/>
            <person name="Ohkuma M."/>
        </authorList>
    </citation>
    <scope>NUCLEOTIDE SEQUENCE [LARGE SCALE GENOMIC DNA]</scope>
    <source>
        <strain evidence="1 2">6FBBBH3</strain>
    </source>
</reference>
<protein>
    <recommendedName>
        <fullName evidence="3">Folate-binding protein</fullName>
    </recommendedName>
</protein>
<evidence type="ECO:0008006" key="3">
    <source>
        <dbReference type="Google" id="ProtNLM"/>
    </source>
</evidence>
<evidence type="ECO:0000313" key="1">
    <source>
        <dbReference type="EMBL" id="BBF23671.1"/>
    </source>
</evidence>
<dbReference type="AlphaFoldDB" id="A0A2Z6IAX2"/>
<accession>A0A2Z6IAX2</accession>
<dbReference type="SUPFAM" id="SSF103025">
    <property type="entry name" value="Folate-binding domain"/>
    <property type="match status" value="1"/>
</dbReference>